<comment type="subcellular location">
    <subcellularLocation>
        <location evidence="1">Cytoplasm</location>
        <location evidence="1">Cytoskeleton</location>
    </subcellularLocation>
</comment>
<dbReference type="GO" id="GO:0030833">
    <property type="term" value="P:regulation of actin filament polymerization"/>
    <property type="evidence" value="ECO:0007669"/>
    <property type="project" value="TreeGrafter"/>
</dbReference>
<dbReference type="EMBL" id="BEZZ01000684">
    <property type="protein sequence ID" value="GCC35294.1"/>
    <property type="molecule type" value="Genomic_DNA"/>
</dbReference>
<accession>A0A401SY16</accession>
<evidence type="ECO:0000256" key="1">
    <source>
        <dbReference type="ARBA" id="ARBA00004245"/>
    </source>
</evidence>
<comment type="caution">
    <text evidence="6">The sequence shown here is derived from an EMBL/GenBank/DDBJ whole genome shotgun (WGS) entry which is preliminary data.</text>
</comment>
<dbReference type="GO" id="GO:0003779">
    <property type="term" value="F:actin binding"/>
    <property type="evidence" value="ECO:0007669"/>
    <property type="project" value="UniProtKB-KW"/>
</dbReference>
<dbReference type="GO" id="GO:0005856">
    <property type="term" value="C:cytoskeleton"/>
    <property type="evidence" value="ECO:0007669"/>
    <property type="project" value="UniProtKB-SubCell"/>
</dbReference>
<dbReference type="InterPro" id="IPR048278">
    <property type="entry name" value="PFN"/>
</dbReference>
<organism evidence="6 7">
    <name type="scientific">Chiloscyllium punctatum</name>
    <name type="common">Brownbanded bambooshark</name>
    <name type="synonym">Hemiscyllium punctatum</name>
    <dbReference type="NCBI Taxonomy" id="137246"/>
    <lineage>
        <taxon>Eukaryota</taxon>
        <taxon>Metazoa</taxon>
        <taxon>Chordata</taxon>
        <taxon>Craniata</taxon>
        <taxon>Vertebrata</taxon>
        <taxon>Chondrichthyes</taxon>
        <taxon>Elasmobranchii</taxon>
        <taxon>Galeomorphii</taxon>
        <taxon>Galeoidea</taxon>
        <taxon>Orectolobiformes</taxon>
        <taxon>Hemiscylliidae</taxon>
        <taxon>Chiloscyllium</taxon>
    </lineage>
</organism>
<evidence type="ECO:0000313" key="6">
    <source>
        <dbReference type="EMBL" id="GCC35294.1"/>
    </source>
</evidence>
<comment type="similarity">
    <text evidence="2 5">Belongs to the profilin family.</text>
</comment>
<evidence type="ECO:0000256" key="3">
    <source>
        <dbReference type="ARBA" id="ARBA00022490"/>
    </source>
</evidence>
<reference evidence="6 7" key="1">
    <citation type="journal article" date="2018" name="Nat. Ecol. Evol.">
        <title>Shark genomes provide insights into elasmobranch evolution and the origin of vertebrates.</title>
        <authorList>
            <person name="Hara Y"/>
            <person name="Yamaguchi K"/>
            <person name="Onimaru K"/>
            <person name="Kadota M"/>
            <person name="Koyanagi M"/>
            <person name="Keeley SD"/>
            <person name="Tatsumi K"/>
            <person name="Tanaka K"/>
            <person name="Motone F"/>
            <person name="Kageyama Y"/>
            <person name="Nozu R"/>
            <person name="Adachi N"/>
            <person name="Nishimura O"/>
            <person name="Nakagawa R"/>
            <person name="Tanegashima C"/>
            <person name="Kiyatake I"/>
            <person name="Matsumoto R"/>
            <person name="Murakumo K"/>
            <person name="Nishida K"/>
            <person name="Terakita A"/>
            <person name="Kuratani S"/>
            <person name="Sato K"/>
            <person name="Hyodo S Kuraku.S."/>
        </authorList>
    </citation>
    <scope>NUCLEOTIDE SEQUENCE [LARGE SCALE GENOMIC DNA]</scope>
</reference>
<keyword evidence="3" id="KW-0963">Cytoplasm</keyword>
<keyword evidence="5" id="KW-0009">Actin-binding</keyword>
<dbReference type="GO" id="GO:0030036">
    <property type="term" value="P:actin cytoskeleton organization"/>
    <property type="evidence" value="ECO:0007669"/>
    <property type="project" value="InterPro"/>
</dbReference>
<dbReference type="STRING" id="137246.A0A401SY16"/>
<sequence>MLGWDEYVRNLLADGLCQDAAVFACSCPRLLAAKQQGLFEQMSPQEIKVIMSSDRKTFLVKGLTIGGNKCFVIRDNFHMDGDYTMDIRLKRWDSNRPCHSIAIARSNKVFIMIMGKRGVHGGTLNKKAFQMANYIRRSGC</sequence>
<dbReference type="InterPro" id="IPR036140">
    <property type="entry name" value="PFN_sf"/>
</dbReference>
<dbReference type="PANTHER" id="PTHR13936">
    <property type="entry name" value="PROFILIN"/>
    <property type="match status" value="1"/>
</dbReference>
<dbReference type="Proteomes" id="UP000287033">
    <property type="component" value="Unassembled WGS sequence"/>
</dbReference>
<evidence type="ECO:0000256" key="2">
    <source>
        <dbReference type="ARBA" id="ARBA00010058"/>
    </source>
</evidence>
<dbReference type="Pfam" id="PF00235">
    <property type="entry name" value="Profilin"/>
    <property type="match status" value="1"/>
</dbReference>
<dbReference type="PANTHER" id="PTHR13936:SF5">
    <property type="entry name" value="PROFILIN"/>
    <property type="match status" value="1"/>
</dbReference>
<proteinExistence type="inferred from homology"/>
<dbReference type="InterPro" id="IPR005455">
    <property type="entry name" value="PFN_euk"/>
</dbReference>
<name>A0A401SY16_CHIPU</name>
<dbReference type="OrthoDB" id="421374at2759"/>
<dbReference type="AlphaFoldDB" id="A0A401SY16"/>
<dbReference type="OMA" id="IHQHMAH"/>
<dbReference type="GO" id="GO:0005737">
    <property type="term" value="C:cytoplasm"/>
    <property type="evidence" value="ECO:0007669"/>
    <property type="project" value="TreeGrafter"/>
</dbReference>
<dbReference type="GO" id="GO:0032233">
    <property type="term" value="P:positive regulation of actin filament bundle assembly"/>
    <property type="evidence" value="ECO:0007669"/>
    <property type="project" value="TreeGrafter"/>
</dbReference>
<evidence type="ECO:0000256" key="5">
    <source>
        <dbReference type="RuleBase" id="RU003909"/>
    </source>
</evidence>
<evidence type="ECO:0000313" key="7">
    <source>
        <dbReference type="Proteomes" id="UP000287033"/>
    </source>
</evidence>
<dbReference type="InterPro" id="IPR005454">
    <property type="entry name" value="Profilin1/2/3_vertebrate"/>
</dbReference>
<evidence type="ECO:0000256" key="4">
    <source>
        <dbReference type="ARBA" id="ARBA00023212"/>
    </source>
</evidence>
<protein>
    <recommendedName>
        <fullName evidence="5">Profilin</fullName>
    </recommendedName>
</protein>
<dbReference type="SMART" id="SM00392">
    <property type="entry name" value="PROF"/>
    <property type="match status" value="1"/>
</dbReference>
<dbReference type="PRINTS" id="PR01639">
    <property type="entry name" value="PROFILINMAML"/>
</dbReference>
<dbReference type="SUPFAM" id="SSF55770">
    <property type="entry name" value="Profilin (actin-binding protein)"/>
    <property type="match status" value="1"/>
</dbReference>
<dbReference type="Gene3D" id="3.30.450.30">
    <property type="entry name" value="Dynein light chain 2a, cytoplasmic"/>
    <property type="match status" value="1"/>
</dbReference>
<gene>
    <name evidence="6" type="ORF">chiPu_0013777</name>
</gene>
<keyword evidence="4" id="KW-0206">Cytoskeleton</keyword>
<dbReference type="PRINTS" id="PR00392">
    <property type="entry name" value="PROFILIN"/>
</dbReference>
<keyword evidence="7" id="KW-1185">Reference proteome</keyword>